<keyword evidence="3" id="KW-1185">Reference proteome</keyword>
<dbReference type="EMBL" id="NHYD01000499">
    <property type="protein sequence ID" value="PPQ93991.1"/>
    <property type="molecule type" value="Genomic_DNA"/>
</dbReference>
<evidence type="ECO:0000313" key="2">
    <source>
        <dbReference type="EMBL" id="PPQ93991.1"/>
    </source>
</evidence>
<evidence type="ECO:0000313" key="3">
    <source>
        <dbReference type="Proteomes" id="UP000283269"/>
    </source>
</evidence>
<protein>
    <submittedName>
        <fullName evidence="2">Uncharacterized protein</fullName>
    </submittedName>
</protein>
<proteinExistence type="predicted"/>
<dbReference type="AlphaFoldDB" id="A0A409XTF7"/>
<sequence>METFQSLINDAVLVAKKAELEFWAKVWNNWKHGYCMPVIVKDDKGKNHIDWWEVFPQKKSECDSLNICLPLLCNQIDTIVETHHCALNKKIKKKWDTAVQADIEMADVTKPGLLIQSFINKGLNAHLKKLNLVPVGKKAIIIQTLSGQNLSKTPQPKASSSKLKPLKPSPNSKLATKANIKVDRKKKGKGKAPVKVNHKGKGMAKS</sequence>
<gene>
    <name evidence="2" type="ORF">CVT25_007372</name>
</gene>
<dbReference type="STRING" id="93625.A0A409XTF7"/>
<feature type="region of interest" description="Disordered" evidence="1">
    <location>
        <begin position="149"/>
        <end position="206"/>
    </location>
</feature>
<accession>A0A409XTF7</accession>
<feature type="compositionally biased region" description="Low complexity" evidence="1">
    <location>
        <begin position="154"/>
        <end position="163"/>
    </location>
</feature>
<dbReference type="Proteomes" id="UP000283269">
    <property type="component" value="Unassembled WGS sequence"/>
</dbReference>
<organism evidence="2 3">
    <name type="scientific">Psilocybe cyanescens</name>
    <dbReference type="NCBI Taxonomy" id="93625"/>
    <lineage>
        <taxon>Eukaryota</taxon>
        <taxon>Fungi</taxon>
        <taxon>Dikarya</taxon>
        <taxon>Basidiomycota</taxon>
        <taxon>Agaricomycotina</taxon>
        <taxon>Agaricomycetes</taxon>
        <taxon>Agaricomycetidae</taxon>
        <taxon>Agaricales</taxon>
        <taxon>Agaricineae</taxon>
        <taxon>Strophariaceae</taxon>
        <taxon>Psilocybe</taxon>
    </lineage>
</organism>
<reference evidence="2 3" key="1">
    <citation type="journal article" date="2018" name="Evol. Lett.">
        <title>Horizontal gene cluster transfer increased hallucinogenic mushroom diversity.</title>
        <authorList>
            <person name="Reynolds H.T."/>
            <person name="Vijayakumar V."/>
            <person name="Gluck-Thaler E."/>
            <person name="Korotkin H.B."/>
            <person name="Matheny P.B."/>
            <person name="Slot J.C."/>
        </authorList>
    </citation>
    <scope>NUCLEOTIDE SEQUENCE [LARGE SCALE GENOMIC DNA]</scope>
    <source>
        <strain evidence="2 3">2631</strain>
    </source>
</reference>
<evidence type="ECO:0000256" key="1">
    <source>
        <dbReference type="SAM" id="MobiDB-lite"/>
    </source>
</evidence>
<comment type="caution">
    <text evidence="2">The sequence shown here is derived from an EMBL/GenBank/DDBJ whole genome shotgun (WGS) entry which is preliminary data.</text>
</comment>
<dbReference type="OrthoDB" id="3039717at2759"/>
<name>A0A409XTF7_PSICY</name>
<feature type="compositionally biased region" description="Basic residues" evidence="1">
    <location>
        <begin position="183"/>
        <end position="206"/>
    </location>
</feature>
<dbReference type="InParanoid" id="A0A409XTF7"/>